<dbReference type="Gene3D" id="1.10.10.10">
    <property type="entry name" value="Winged helix-like DNA-binding domain superfamily/Winged helix DNA-binding domain"/>
    <property type="match status" value="1"/>
</dbReference>
<name>A0A644Z8Z4_9ZZZZ</name>
<dbReference type="SMART" id="SM00345">
    <property type="entry name" value="HTH_GNTR"/>
    <property type="match status" value="1"/>
</dbReference>
<sequence>MDIIIRSSGGPIYEQIVTQVRQAVLRGELKAGDPLPSMRALASDLRVSVITTKRAYEELEREGIVESMVGRGSFITGRDPGHLRDEGLRQVRAAAENAVDTARRYGIEETVMLEIVREIYGGMDNE</sequence>
<dbReference type="InterPro" id="IPR000524">
    <property type="entry name" value="Tscrpt_reg_HTH_GntR"/>
</dbReference>
<keyword evidence="1" id="KW-0805">Transcription regulation</keyword>
<dbReference type="PROSITE" id="PS50949">
    <property type="entry name" value="HTH_GNTR"/>
    <property type="match status" value="1"/>
</dbReference>
<reference evidence="5" key="1">
    <citation type="submission" date="2019-08" db="EMBL/GenBank/DDBJ databases">
        <authorList>
            <person name="Kucharzyk K."/>
            <person name="Murdoch R.W."/>
            <person name="Higgins S."/>
            <person name="Loffler F."/>
        </authorList>
    </citation>
    <scope>NUCLEOTIDE SEQUENCE</scope>
</reference>
<evidence type="ECO:0000256" key="3">
    <source>
        <dbReference type="ARBA" id="ARBA00023163"/>
    </source>
</evidence>
<keyword evidence="3" id="KW-0804">Transcription</keyword>
<dbReference type="InterPro" id="IPR036388">
    <property type="entry name" value="WH-like_DNA-bd_sf"/>
</dbReference>
<dbReference type="Pfam" id="PF00392">
    <property type="entry name" value="GntR"/>
    <property type="match status" value="1"/>
</dbReference>
<organism evidence="5">
    <name type="scientific">bioreactor metagenome</name>
    <dbReference type="NCBI Taxonomy" id="1076179"/>
    <lineage>
        <taxon>unclassified sequences</taxon>
        <taxon>metagenomes</taxon>
        <taxon>ecological metagenomes</taxon>
    </lineage>
</organism>
<dbReference type="EMBL" id="VSSQ01007837">
    <property type="protein sequence ID" value="MPM37127.1"/>
    <property type="molecule type" value="Genomic_DNA"/>
</dbReference>
<dbReference type="GO" id="GO:0003700">
    <property type="term" value="F:DNA-binding transcription factor activity"/>
    <property type="evidence" value="ECO:0007669"/>
    <property type="project" value="InterPro"/>
</dbReference>
<dbReference type="SUPFAM" id="SSF46785">
    <property type="entry name" value="Winged helix' DNA-binding domain"/>
    <property type="match status" value="1"/>
</dbReference>
<evidence type="ECO:0000259" key="4">
    <source>
        <dbReference type="PROSITE" id="PS50949"/>
    </source>
</evidence>
<evidence type="ECO:0000313" key="5">
    <source>
        <dbReference type="EMBL" id="MPM37127.1"/>
    </source>
</evidence>
<dbReference type="PANTHER" id="PTHR38445:SF7">
    <property type="entry name" value="GNTR-FAMILY TRANSCRIPTIONAL REGULATOR"/>
    <property type="match status" value="1"/>
</dbReference>
<dbReference type="GO" id="GO:0003677">
    <property type="term" value="F:DNA binding"/>
    <property type="evidence" value="ECO:0007669"/>
    <property type="project" value="UniProtKB-KW"/>
</dbReference>
<proteinExistence type="predicted"/>
<dbReference type="InterPro" id="IPR036390">
    <property type="entry name" value="WH_DNA-bd_sf"/>
</dbReference>
<keyword evidence="2" id="KW-0238">DNA-binding</keyword>
<comment type="caution">
    <text evidence="5">The sequence shown here is derived from an EMBL/GenBank/DDBJ whole genome shotgun (WGS) entry which is preliminary data.</text>
</comment>
<dbReference type="CDD" id="cd07377">
    <property type="entry name" value="WHTH_GntR"/>
    <property type="match status" value="1"/>
</dbReference>
<accession>A0A644Z8Z4</accession>
<protein>
    <submittedName>
        <fullName evidence="5">HTH-type transcriptional repressor YtrA</fullName>
    </submittedName>
</protein>
<gene>
    <name evidence="5" type="primary">ytrA_25</name>
    <name evidence="5" type="ORF">SDC9_83733</name>
</gene>
<evidence type="ECO:0000256" key="1">
    <source>
        <dbReference type="ARBA" id="ARBA00023015"/>
    </source>
</evidence>
<dbReference type="AlphaFoldDB" id="A0A644Z8Z4"/>
<evidence type="ECO:0000256" key="2">
    <source>
        <dbReference type="ARBA" id="ARBA00023125"/>
    </source>
</evidence>
<dbReference type="PANTHER" id="PTHR38445">
    <property type="entry name" value="HTH-TYPE TRANSCRIPTIONAL REPRESSOR YTRA"/>
    <property type="match status" value="1"/>
</dbReference>
<feature type="domain" description="HTH gntR-type" evidence="4">
    <location>
        <begin position="10"/>
        <end position="78"/>
    </location>
</feature>